<accession>A0AAV9IKI4</accession>
<feature type="compositionally biased region" description="Basic and acidic residues" evidence="1">
    <location>
        <begin position="468"/>
        <end position="481"/>
    </location>
</feature>
<dbReference type="PANTHER" id="PTHR46467">
    <property type="entry name" value="TETHER CONTAINING UBX DOMAIN FOR GLUT4"/>
    <property type="match status" value="1"/>
</dbReference>
<dbReference type="Proteomes" id="UP001300502">
    <property type="component" value="Unassembled WGS sequence"/>
</dbReference>
<dbReference type="GO" id="GO:0005634">
    <property type="term" value="C:nucleus"/>
    <property type="evidence" value="ECO:0007669"/>
    <property type="project" value="TreeGrafter"/>
</dbReference>
<dbReference type="InterPro" id="IPR029071">
    <property type="entry name" value="Ubiquitin-like_domsf"/>
</dbReference>
<keyword evidence="4" id="KW-1185">Reference proteome</keyword>
<dbReference type="EMBL" id="JANCYU010000058">
    <property type="protein sequence ID" value="KAK4527952.1"/>
    <property type="molecule type" value="Genomic_DNA"/>
</dbReference>
<evidence type="ECO:0000256" key="1">
    <source>
        <dbReference type="SAM" id="MobiDB-lite"/>
    </source>
</evidence>
<reference evidence="3 4" key="1">
    <citation type="submission" date="2022-07" db="EMBL/GenBank/DDBJ databases">
        <title>Genome-wide signatures of adaptation to extreme environments.</title>
        <authorList>
            <person name="Cho C.H."/>
            <person name="Yoon H.S."/>
        </authorList>
    </citation>
    <scope>NUCLEOTIDE SEQUENCE [LARGE SCALE GENOMIC DNA]</scope>
    <source>
        <strain evidence="3 4">108.79 E11</strain>
    </source>
</reference>
<comment type="caution">
    <text evidence="3">The sequence shown here is derived from an EMBL/GenBank/DDBJ whole genome shotgun (WGS) entry which is preliminary data.</text>
</comment>
<dbReference type="InterPro" id="IPR001012">
    <property type="entry name" value="UBX_dom"/>
</dbReference>
<organism evidence="3 4">
    <name type="scientific">Galdieria yellowstonensis</name>
    <dbReference type="NCBI Taxonomy" id="3028027"/>
    <lineage>
        <taxon>Eukaryota</taxon>
        <taxon>Rhodophyta</taxon>
        <taxon>Bangiophyceae</taxon>
        <taxon>Galdieriales</taxon>
        <taxon>Galdieriaceae</taxon>
        <taxon>Galdieria</taxon>
    </lineage>
</organism>
<dbReference type="Gene3D" id="3.10.20.90">
    <property type="entry name" value="Phosphatidylinositol 3-kinase Catalytic Subunit, Chain A, domain 1"/>
    <property type="match status" value="3"/>
</dbReference>
<dbReference type="PROSITE" id="PS50033">
    <property type="entry name" value="UBX"/>
    <property type="match status" value="1"/>
</dbReference>
<feature type="region of interest" description="Disordered" evidence="1">
    <location>
        <begin position="192"/>
        <end position="246"/>
    </location>
</feature>
<dbReference type="PANTHER" id="PTHR46467:SF1">
    <property type="entry name" value="TETHER CONTAINING UBX DOMAIN FOR GLUT4"/>
    <property type="match status" value="1"/>
</dbReference>
<feature type="compositionally biased region" description="Polar residues" evidence="1">
    <location>
        <begin position="208"/>
        <end position="220"/>
    </location>
</feature>
<dbReference type="AlphaFoldDB" id="A0AAV9IKI4"/>
<dbReference type="GO" id="GO:0012506">
    <property type="term" value="C:vesicle membrane"/>
    <property type="evidence" value="ECO:0007669"/>
    <property type="project" value="TreeGrafter"/>
</dbReference>
<evidence type="ECO:0000313" key="3">
    <source>
        <dbReference type="EMBL" id="KAK4527952.1"/>
    </source>
</evidence>
<evidence type="ECO:0000313" key="4">
    <source>
        <dbReference type="Proteomes" id="UP001300502"/>
    </source>
</evidence>
<dbReference type="GO" id="GO:0006886">
    <property type="term" value="P:intracellular protein transport"/>
    <property type="evidence" value="ECO:0007669"/>
    <property type="project" value="TreeGrafter"/>
</dbReference>
<feature type="compositionally biased region" description="Basic and acidic residues" evidence="1">
    <location>
        <begin position="452"/>
        <end position="461"/>
    </location>
</feature>
<dbReference type="Pfam" id="PF00789">
    <property type="entry name" value="UBX"/>
    <property type="match status" value="1"/>
</dbReference>
<dbReference type="GO" id="GO:0005737">
    <property type="term" value="C:cytoplasm"/>
    <property type="evidence" value="ECO:0007669"/>
    <property type="project" value="TreeGrafter"/>
</dbReference>
<feature type="domain" description="UBX" evidence="2">
    <location>
        <begin position="339"/>
        <end position="395"/>
    </location>
</feature>
<proteinExistence type="predicted"/>
<name>A0AAV9IKI4_9RHOD</name>
<dbReference type="SUPFAM" id="SSF54236">
    <property type="entry name" value="Ubiquitin-like"/>
    <property type="match status" value="2"/>
</dbReference>
<feature type="region of interest" description="Disordered" evidence="1">
    <location>
        <begin position="452"/>
        <end position="510"/>
    </location>
</feature>
<protein>
    <recommendedName>
        <fullName evidence="2">UBX domain-containing protein</fullName>
    </recommendedName>
</protein>
<gene>
    <name evidence="3" type="ORF">GAYE_SCF47G5886</name>
</gene>
<sequence length="510" mass="59440">MSSTFRLWIDGSPIGKPKKISIQATPHTLLSTIRQQAVEQLVTNTQEDDNNSAQSSSAFFQLYSPMHRKYLDLGLPLRLANLTPNSLLELRVASDSSVHRNTTNKKDHHNRVSVAIQCRNESGKRWTIQATQQDTLQSILDKIQDKEEIYPKKNAVPILYYVHQPIRNLKNTRLQDLGISKGSVLFSLDWETKDEEEEETSGDKEQLVVQQPSHSTISETRMTDEENNNNKNNEEKDIVTSTETSQSQCIITDEPLQWLLQNNILESGRLRVYRPSNRNLDPNAVELPESFYEFTLDDLHTWKAEHEKRQWESQLLLTKEQRRALRSSSNNSGSFSSDNNNNNCTIRIKLPDGIYIQLWMDGKDTCTSVYRYLDALLLPRYRECYYLFTSPPPRRWLDRTQDVELHHFRPGITLYLGGVEQRFAADILQPEILQYVENSPLEQVVEKEEKKAQEIREQWTREEEEETNNDKMKNNSKDKSTSSRTIPRWWKPFVSSASQKKKKKEEEHQN</sequence>
<evidence type="ECO:0000259" key="2">
    <source>
        <dbReference type="PROSITE" id="PS50033"/>
    </source>
</evidence>